<evidence type="ECO:0000256" key="9">
    <source>
        <dbReference type="SAM" id="Phobius"/>
    </source>
</evidence>
<comment type="caution">
    <text evidence="12">The sequence shown here is derived from an EMBL/GenBank/DDBJ whole genome shotgun (WGS) entry which is preliminary data.</text>
</comment>
<feature type="transmembrane region" description="Helical" evidence="9">
    <location>
        <begin position="97"/>
        <end position="115"/>
    </location>
</feature>
<feature type="transmembrane region" description="Helical" evidence="9">
    <location>
        <begin position="148"/>
        <end position="169"/>
    </location>
</feature>
<comment type="catalytic activity">
    <reaction evidence="8">
        <text>a quinone + NADH + H(+) = a quinol + NAD(+)</text>
        <dbReference type="Rhea" id="RHEA:46160"/>
        <dbReference type="ChEBI" id="CHEBI:15378"/>
        <dbReference type="ChEBI" id="CHEBI:24646"/>
        <dbReference type="ChEBI" id="CHEBI:57540"/>
        <dbReference type="ChEBI" id="CHEBI:57945"/>
        <dbReference type="ChEBI" id="CHEBI:132124"/>
        <dbReference type="EC" id="1.6.5.9"/>
    </reaction>
</comment>
<dbReference type="PANTHER" id="PTHR43706:SF47">
    <property type="entry name" value="EXTERNAL NADH-UBIQUINONE OXIDOREDUCTASE 1, MITOCHONDRIAL-RELATED"/>
    <property type="match status" value="1"/>
</dbReference>
<dbReference type="EC" id="1.6.5.9" evidence="2"/>
<keyword evidence="9" id="KW-0812">Transmembrane</keyword>
<dbReference type="EMBL" id="JBHUCM010000077">
    <property type="protein sequence ID" value="MFD1547526.1"/>
    <property type="molecule type" value="Genomic_DNA"/>
</dbReference>
<gene>
    <name evidence="12" type="ORF">ACFSJ0_61590</name>
</gene>
<evidence type="ECO:0000256" key="1">
    <source>
        <dbReference type="ARBA" id="ARBA00005272"/>
    </source>
</evidence>
<keyword evidence="9" id="KW-0472">Membrane</keyword>
<comment type="similarity">
    <text evidence="1">Belongs to the NADH dehydrogenase family.</text>
</comment>
<sequence length="648" mass="68245">MRWIGYTFGGALLALGLTGLVLDGNPVGWAWWFGGVVVAHDAVLVPAVLLVGVAASRAGRWTKAALIVAALVTLATLPTVLALGRRADNPSILPLDYGRDLLLVLIAIGLVALVPKLRSRSVALGLSAGLAAGLLVAGLMAVNDMIDAARWVLFLGHAALLGAVLGGVFGTRLYGLANAFAGGLLAGLLAWVGWQLTLLPILLGGRPTWTIAPGDFRALVGEVLLGGITGTLLYAALNRPPQRAAPPETRAARVVIIGGGFGGMSAARRLDRLISRGLLAEVTLISDSTSLLFTPMLAGVAASALEARHISVPVRASLVHASFVHARVEAIDTVNRSVRVAGGAAMPYDHLVVAVGSIPSFHGLPGLAEHAFTLKTIGDATRLRDHVLEMLDAADLAGGDRPELLTFVVAGGGFAGAELIAELFDLVHGVLHRYPGIHPDEPRFVLVHAGERILPELSTTLGTYAQDKLTGRGIEVRLKTRVAGATRHAAHLAGDEEIRTRTIVWTAGNRQHPLMAELPDGDAQLRVPGRAGVWAIGDCARISGPDGVPYPPTAQHAMRQGRVAADNVAAALDGREPAEFRYRALGVLVALGHRTAVAEIRGRRLSGFAAWAVWRAVYLAKLPGLEKKLRVLFDWSLDLVFPRDIAND</sequence>
<dbReference type="InterPro" id="IPR023753">
    <property type="entry name" value="FAD/NAD-binding_dom"/>
</dbReference>
<dbReference type="PANTHER" id="PTHR43706">
    <property type="entry name" value="NADH DEHYDROGENASE"/>
    <property type="match status" value="1"/>
</dbReference>
<keyword evidence="3" id="KW-0285">Flavoprotein</keyword>
<keyword evidence="13" id="KW-1185">Reference proteome</keyword>
<dbReference type="InterPro" id="IPR045024">
    <property type="entry name" value="NDH-2"/>
</dbReference>
<dbReference type="Proteomes" id="UP001597097">
    <property type="component" value="Unassembled WGS sequence"/>
</dbReference>
<dbReference type="GO" id="GO:0016491">
    <property type="term" value="F:oxidoreductase activity"/>
    <property type="evidence" value="ECO:0007669"/>
    <property type="project" value="UniProtKB-KW"/>
</dbReference>
<feature type="transmembrane region" description="Helical" evidence="9">
    <location>
        <begin position="29"/>
        <end position="52"/>
    </location>
</feature>
<keyword evidence="7" id="KW-0520">NAD</keyword>
<evidence type="ECO:0000313" key="13">
    <source>
        <dbReference type="Proteomes" id="UP001597097"/>
    </source>
</evidence>
<evidence type="ECO:0000259" key="10">
    <source>
        <dbReference type="Pfam" id="PF07992"/>
    </source>
</evidence>
<feature type="domain" description="FAD/NAD(P)-binding" evidence="10">
    <location>
        <begin position="253"/>
        <end position="561"/>
    </location>
</feature>
<evidence type="ECO:0000256" key="5">
    <source>
        <dbReference type="ARBA" id="ARBA00022946"/>
    </source>
</evidence>
<evidence type="ECO:0000256" key="3">
    <source>
        <dbReference type="ARBA" id="ARBA00022630"/>
    </source>
</evidence>
<keyword evidence="5" id="KW-0809">Transit peptide</keyword>
<name>A0ABW4GYU2_9ACTN</name>
<dbReference type="Pfam" id="PF07992">
    <property type="entry name" value="Pyr_redox_2"/>
    <property type="match status" value="1"/>
</dbReference>
<evidence type="ECO:0000256" key="2">
    <source>
        <dbReference type="ARBA" id="ARBA00012637"/>
    </source>
</evidence>
<keyword evidence="4" id="KW-0274">FAD</keyword>
<feature type="transmembrane region" description="Helical" evidence="9">
    <location>
        <begin position="64"/>
        <end position="85"/>
    </location>
</feature>
<protein>
    <recommendedName>
        <fullName evidence="2">NADH:ubiquinone reductase (non-electrogenic)</fullName>
        <ecNumber evidence="2">1.6.5.9</ecNumber>
    </recommendedName>
</protein>
<dbReference type="RefSeq" id="WP_219539241.1">
    <property type="nucleotide sequence ID" value="NZ_JAHKRM010000056.1"/>
</dbReference>
<keyword evidence="6 12" id="KW-0560">Oxidoreductase</keyword>
<dbReference type="Pfam" id="PF22366">
    <property type="entry name" value="NDH2_C"/>
    <property type="match status" value="1"/>
</dbReference>
<evidence type="ECO:0000259" key="11">
    <source>
        <dbReference type="Pfam" id="PF22366"/>
    </source>
</evidence>
<evidence type="ECO:0000256" key="6">
    <source>
        <dbReference type="ARBA" id="ARBA00023002"/>
    </source>
</evidence>
<feature type="domain" description="External alternative NADH-ubiquinone oxidoreductase-like C-terminal" evidence="11">
    <location>
        <begin position="586"/>
        <end position="644"/>
    </location>
</feature>
<keyword evidence="9" id="KW-1133">Transmembrane helix</keyword>
<evidence type="ECO:0000256" key="7">
    <source>
        <dbReference type="ARBA" id="ARBA00023027"/>
    </source>
</evidence>
<proteinExistence type="inferred from homology"/>
<reference evidence="13" key="1">
    <citation type="journal article" date="2019" name="Int. J. Syst. Evol. Microbiol.">
        <title>The Global Catalogue of Microorganisms (GCM) 10K type strain sequencing project: providing services to taxonomists for standard genome sequencing and annotation.</title>
        <authorList>
            <consortium name="The Broad Institute Genomics Platform"/>
            <consortium name="The Broad Institute Genome Sequencing Center for Infectious Disease"/>
            <person name="Wu L."/>
            <person name="Ma J."/>
        </authorList>
    </citation>
    <scope>NUCLEOTIDE SEQUENCE [LARGE SCALE GENOMIC DNA]</scope>
    <source>
        <strain evidence="13">CGMCC 1.15399</strain>
    </source>
</reference>
<evidence type="ECO:0000256" key="8">
    <source>
        <dbReference type="ARBA" id="ARBA00047599"/>
    </source>
</evidence>
<feature type="transmembrane region" description="Helical" evidence="9">
    <location>
        <begin position="216"/>
        <end position="237"/>
    </location>
</feature>
<feature type="transmembrane region" description="Helical" evidence="9">
    <location>
        <begin position="122"/>
        <end position="142"/>
    </location>
</feature>
<accession>A0ABW4GYU2</accession>
<feature type="transmembrane region" description="Helical" evidence="9">
    <location>
        <begin position="176"/>
        <end position="196"/>
    </location>
</feature>
<dbReference type="InterPro" id="IPR054585">
    <property type="entry name" value="NDH2-like_C"/>
</dbReference>
<evidence type="ECO:0000313" key="12">
    <source>
        <dbReference type="EMBL" id="MFD1547526.1"/>
    </source>
</evidence>
<evidence type="ECO:0000256" key="4">
    <source>
        <dbReference type="ARBA" id="ARBA00022827"/>
    </source>
</evidence>
<organism evidence="12 13">
    <name type="scientific">Nonomuraea guangzhouensis</name>
    <dbReference type="NCBI Taxonomy" id="1291555"/>
    <lineage>
        <taxon>Bacteria</taxon>
        <taxon>Bacillati</taxon>
        <taxon>Actinomycetota</taxon>
        <taxon>Actinomycetes</taxon>
        <taxon>Streptosporangiales</taxon>
        <taxon>Streptosporangiaceae</taxon>
        <taxon>Nonomuraea</taxon>
    </lineage>
</organism>